<dbReference type="Proteomes" id="UP000248954">
    <property type="component" value="Chromosome 1"/>
</dbReference>
<gene>
    <name evidence="1" type="ORF">NCTC8738_01069</name>
</gene>
<dbReference type="Pfam" id="PF20457">
    <property type="entry name" value="DUF6710"/>
    <property type="match status" value="1"/>
</dbReference>
<dbReference type="AlphaFoldDB" id="A0AB38G5A2"/>
<dbReference type="InterPro" id="IPR046556">
    <property type="entry name" value="DUF6710"/>
</dbReference>
<reference evidence="1 2" key="1">
    <citation type="submission" date="2018-06" db="EMBL/GenBank/DDBJ databases">
        <authorList>
            <consortium name="Pathogen Informatics"/>
            <person name="Doyle S."/>
        </authorList>
    </citation>
    <scope>NUCLEOTIDE SEQUENCE [LARGE SCALE GENOMIC DNA]</scope>
    <source>
        <strain evidence="1 2">NCTC8738</strain>
    </source>
</reference>
<proteinExistence type="predicted"/>
<dbReference type="EMBL" id="LS483348">
    <property type="protein sequence ID" value="SQF42286.1"/>
    <property type="molecule type" value="Genomic_DNA"/>
</dbReference>
<name>A0AB38G5A2_9STRE</name>
<evidence type="ECO:0000313" key="1">
    <source>
        <dbReference type="EMBL" id="SQF42286.1"/>
    </source>
</evidence>
<organism evidence="1 2">
    <name type="scientific">Streptococcus lutetiensis</name>
    <dbReference type="NCBI Taxonomy" id="150055"/>
    <lineage>
        <taxon>Bacteria</taxon>
        <taxon>Bacillati</taxon>
        <taxon>Bacillota</taxon>
        <taxon>Bacilli</taxon>
        <taxon>Lactobacillales</taxon>
        <taxon>Streptococcaceae</taxon>
        <taxon>Streptococcus</taxon>
    </lineage>
</organism>
<protein>
    <submittedName>
        <fullName evidence="1">Uncharacterized protein</fullName>
    </submittedName>
</protein>
<evidence type="ECO:0000313" key="2">
    <source>
        <dbReference type="Proteomes" id="UP000248954"/>
    </source>
</evidence>
<sequence>MVFIVDPFNIRNKLKLKRYLEFANCILINSENTQEKLTGLLHLQKHLSLIIQTTSTDNVIKNPSKEVNNFDLFSLFLELSPTVTSYNPPLKSSLNFKSPILSIPWKITSLCNCFNTIGGASYPFQENKASHSPNTLIHPLNTIHISNGRHSMLVGVLEGTGTITIDQIFDISESYHSVYFDGTYFRFKKGNKILKKAPIVEIGIMYEVGRLAMENSLILYHSLVNQSSESDLKE</sequence>
<accession>A0AB38G5A2</accession>